<dbReference type="NCBIfam" id="TIGR01814">
    <property type="entry name" value="kynureninase"/>
    <property type="match status" value="1"/>
</dbReference>
<dbReference type="GO" id="GO:0030429">
    <property type="term" value="F:kynureninase activity"/>
    <property type="evidence" value="ECO:0007669"/>
    <property type="project" value="UniProtKB-EC"/>
</dbReference>
<evidence type="ECO:0000256" key="3">
    <source>
        <dbReference type="ARBA" id="ARBA00022898"/>
    </source>
</evidence>
<dbReference type="Pfam" id="PF22580">
    <property type="entry name" value="KYNU_C"/>
    <property type="match status" value="1"/>
</dbReference>
<feature type="binding site" evidence="4">
    <location>
        <position position="212"/>
    </location>
    <ligand>
        <name>pyridoxal 5'-phosphate</name>
        <dbReference type="ChEBI" id="CHEBI:597326"/>
    </ligand>
</feature>
<name>A0ABS2DGQ1_9BACI</name>
<evidence type="ECO:0000256" key="1">
    <source>
        <dbReference type="ARBA" id="ARBA00022642"/>
    </source>
</evidence>
<comment type="cofactor">
    <cofactor evidence="4 6">
        <name>pyridoxal 5'-phosphate</name>
        <dbReference type="ChEBI" id="CHEBI:597326"/>
    </cofactor>
</comment>
<keyword evidence="1 4" id="KW-0662">Pyridine nucleotide biosynthesis</keyword>
<dbReference type="InterPro" id="IPR010111">
    <property type="entry name" value="Kynureninase"/>
</dbReference>
<comment type="function">
    <text evidence="4 6">Catalyzes the cleavage of L-kynurenine (L-Kyn) and L-3-hydroxykynurenine (L-3OHKyn) into anthranilic acid (AA) and 3-hydroxyanthranilic acid (3-OHAA), respectively.</text>
</comment>
<comment type="caution">
    <text evidence="4">Lacks conserved residue(s) required for the propagation of feature annotation.</text>
</comment>
<evidence type="ECO:0000256" key="6">
    <source>
        <dbReference type="PIRNR" id="PIRNR038800"/>
    </source>
</evidence>
<feature type="binding site" evidence="4">
    <location>
        <position position="294"/>
    </location>
    <ligand>
        <name>pyridoxal 5'-phosphate</name>
        <dbReference type="ChEBI" id="CHEBI:597326"/>
    </ligand>
</feature>
<evidence type="ECO:0000256" key="5">
    <source>
        <dbReference type="NCBIfam" id="TIGR01814"/>
    </source>
</evidence>
<keyword evidence="2 4" id="KW-0378">Hydrolase</keyword>
<comment type="catalytic activity">
    <reaction evidence="4 6">
        <text>L-kynurenine + H2O = anthranilate + L-alanine + H(+)</text>
        <dbReference type="Rhea" id="RHEA:16813"/>
        <dbReference type="ChEBI" id="CHEBI:15377"/>
        <dbReference type="ChEBI" id="CHEBI:15378"/>
        <dbReference type="ChEBI" id="CHEBI:16567"/>
        <dbReference type="ChEBI" id="CHEBI:57959"/>
        <dbReference type="ChEBI" id="CHEBI:57972"/>
        <dbReference type="EC" id="3.7.1.3"/>
    </reaction>
</comment>
<dbReference type="PANTHER" id="PTHR14084:SF0">
    <property type="entry name" value="KYNURENINASE"/>
    <property type="match status" value="1"/>
</dbReference>
<dbReference type="InterPro" id="IPR015424">
    <property type="entry name" value="PyrdxlP-dep_Trfase"/>
</dbReference>
<evidence type="ECO:0000313" key="8">
    <source>
        <dbReference type="EMBL" id="MBM6617660.1"/>
    </source>
</evidence>
<feature type="binding site" evidence="4">
    <location>
        <position position="104"/>
    </location>
    <ligand>
        <name>pyridoxal 5'-phosphate</name>
        <dbReference type="ChEBI" id="CHEBI:597326"/>
    </ligand>
</feature>
<evidence type="ECO:0000256" key="7">
    <source>
        <dbReference type="RuleBase" id="RU004508"/>
    </source>
</evidence>
<dbReference type="SUPFAM" id="SSF53383">
    <property type="entry name" value="PLP-dependent transferases"/>
    <property type="match status" value="1"/>
</dbReference>
<dbReference type="EC" id="3.7.1.3" evidence="4 5"/>
<dbReference type="Gene3D" id="3.90.1150.10">
    <property type="entry name" value="Aspartate Aminotransferase, domain 1"/>
    <property type="match status" value="1"/>
</dbReference>
<feature type="binding site" evidence="4">
    <location>
        <position position="103"/>
    </location>
    <ligand>
        <name>pyridoxal 5'-phosphate</name>
        <dbReference type="ChEBI" id="CHEBI:597326"/>
    </ligand>
</feature>
<accession>A0ABS2DGQ1</accession>
<feature type="binding site" evidence="4">
    <location>
        <position position="237"/>
    </location>
    <ligand>
        <name>pyridoxal 5'-phosphate</name>
        <dbReference type="ChEBI" id="CHEBI:597326"/>
    </ligand>
</feature>
<protein>
    <recommendedName>
        <fullName evidence="4 5">Kynureninase</fullName>
        <ecNumber evidence="4 5">3.7.1.3</ecNumber>
    </recommendedName>
    <alternativeName>
        <fullName evidence="4">L-kynurenine hydrolase</fullName>
    </alternativeName>
</protein>
<feature type="binding site" evidence="4">
    <location>
        <position position="215"/>
    </location>
    <ligand>
        <name>pyridoxal 5'-phosphate</name>
        <dbReference type="ChEBI" id="CHEBI:597326"/>
    </ligand>
</feature>
<reference evidence="8 9" key="1">
    <citation type="submission" date="2021-02" db="EMBL/GenBank/DDBJ databases">
        <title>Bacillus sp. RD4P76, an endophyte from a halophyte.</title>
        <authorList>
            <person name="Sun J.-Q."/>
        </authorList>
    </citation>
    <scope>NUCLEOTIDE SEQUENCE [LARGE SCALE GENOMIC DNA]</scope>
    <source>
        <strain evidence="8 9">RD4P76</strain>
    </source>
</reference>
<dbReference type="Proteomes" id="UP001518925">
    <property type="component" value="Unassembled WGS sequence"/>
</dbReference>
<sequence length="427" mass="48552">MEVLIMYTIEHARALDQKDMLSHFRDEFYIKEGTIYLDGNSLGLLSKRAEATVQQLLISWKDYGIEGWMNGSSPWFYLSESLGAKMATLIRAKENEVIVTGSTTVNLHQLLATFYQPIGKKNKIIADELTFPSDIYAIKSQLKGKGLSPEEHLIRIKSRDGYTLQEDDIIQAMTDDVSLIILSSVLYRSGQLLDMKRLVEAAHEKGILIGFDLAHSIGVIPHSFADIKPDFAFWCSYKYVNGGPGAVGGLYVNERHFGIEPGIAGWFSSVKEKQFDMKHDLEYEHHAGAFQIGTPHILSLAPIIGSLELFEEAGIQVLHEKSKLQTDFFMSLIEQELDSYQFTIINPREDERRGGHVCLHHEEAASICKALKAYHVIPDYREPNLIRLAPIAFYTSFEEVWNVVQIMKEIMEKEVYKKFKNEREVIA</sequence>
<comment type="caution">
    <text evidence="8">The sequence shown here is derived from an EMBL/GenBank/DDBJ whole genome shotgun (WGS) entry which is preliminary data.</text>
</comment>
<dbReference type="InterPro" id="IPR015421">
    <property type="entry name" value="PyrdxlP-dep_Trfase_major"/>
</dbReference>
<dbReference type="PIRSF" id="PIRSF038800">
    <property type="entry name" value="KYNU"/>
    <property type="match status" value="1"/>
</dbReference>
<comment type="catalytic activity">
    <reaction evidence="6">
        <text>3-hydroxy-L-kynurenine + H2O = 3-hydroxyanthranilate + L-alanine + H(+)</text>
        <dbReference type="Rhea" id="RHEA:25143"/>
        <dbReference type="ChEBI" id="CHEBI:15377"/>
        <dbReference type="ChEBI" id="CHEBI:15378"/>
        <dbReference type="ChEBI" id="CHEBI:36559"/>
        <dbReference type="ChEBI" id="CHEBI:57972"/>
        <dbReference type="ChEBI" id="CHEBI:58125"/>
        <dbReference type="EC" id="3.7.1.3"/>
    </reaction>
</comment>
<dbReference type="InterPro" id="IPR015422">
    <property type="entry name" value="PyrdxlP-dep_Trfase_small"/>
</dbReference>
<comment type="similarity">
    <text evidence="7">Belongs to the DegT/DnrJ/EryC1 family.</text>
</comment>
<comment type="subunit">
    <text evidence="4 6">Homodimer.</text>
</comment>
<comment type="pathway">
    <text evidence="4 6">Cofactor biosynthesis; NAD(+) biosynthesis; quinolinate from L-kynurenine: step 2/3.</text>
</comment>
<dbReference type="Gene3D" id="3.40.640.10">
    <property type="entry name" value="Type I PLP-dependent aspartate aminotransferase-like (Major domain)"/>
    <property type="match status" value="1"/>
</dbReference>
<organism evidence="8 9">
    <name type="scientific">Bacillus suaedaesalsae</name>
    <dbReference type="NCBI Taxonomy" id="2810349"/>
    <lineage>
        <taxon>Bacteria</taxon>
        <taxon>Bacillati</taxon>
        <taxon>Bacillota</taxon>
        <taxon>Bacilli</taxon>
        <taxon>Bacillales</taxon>
        <taxon>Bacillaceae</taxon>
        <taxon>Bacillus</taxon>
    </lineage>
</organism>
<dbReference type="PANTHER" id="PTHR14084">
    <property type="entry name" value="KYNURENINASE"/>
    <property type="match status" value="1"/>
</dbReference>
<keyword evidence="3 4" id="KW-0663">Pyridoxal phosphate</keyword>
<feature type="binding site" evidence="4">
    <location>
        <position position="266"/>
    </location>
    <ligand>
        <name>pyridoxal 5'-phosphate</name>
        <dbReference type="ChEBI" id="CHEBI:597326"/>
    </ligand>
</feature>
<evidence type="ECO:0000256" key="4">
    <source>
        <dbReference type="HAMAP-Rule" id="MF_01970"/>
    </source>
</evidence>
<feature type="binding site" evidence="4">
    <location>
        <begin position="131"/>
        <end position="134"/>
    </location>
    <ligand>
        <name>pyridoxal 5'-phosphate</name>
        <dbReference type="ChEBI" id="CHEBI:597326"/>
    </ligand>
</feature>
<feature type="modified residue" description="N6-(pyridoxal phosphate)lysine" evidence="4">
    <location>
        <position position="238"/>
    </location>
</feature>
<evidence type="ECO:0000256" key="2">
    <source>
        <dbReference type="ARBA" id="ARBA00022801"/>
    </source>
</evidence>
<dbReference type="InterPro" id="IPR000653">
    <property type="entry name" value="DegT/StrS_aminotransferase"/>
</dbReference>
<dbReference type="HAMAP" id="MF_01970">
    <property type="entry name" value="Kynureninase"/>
    <property type="match status" value="1"/>
</dbReference>
<comment type="similarity">
    <text evidence="4 6">Belongs to the kynureninase family.</text>
</comment>
<comment type="pathway">
    <text evidence="4 6">Amino-acid degradation; L-kynurenine degradation; L-alanine and anthranilate from L-kynurenine: step 1/1.</text>
</comment>
<gene>
    <name evidence="4 8" type="primary">kynU</name>
    <name evidence="8" type="ORF">JR050_08195</name>
</gene>
<proteinExistence type="inferred from homology"/>
<dbReference type="EMBL" id="JAFELM010000024">
    <property type="protein sequence ID" value="MBM6617660.1"/>
    <property type="molecule type" value="Genomic_DNA"/>
</dbReference>
<keyword evidence="9" id="KW-1185">Reference proteome</keyword>
<evidence type="ECO:0000313" key="9">
    <source>
        <dbReference type="Proteomes" id="UP001518925"/>
    </source>
</evidence>
<dbReference type="Pfam" id="PF01041">
    <property type="entry name" value="DegT_DnrJ_EryC1"/>
    <property type="match status" value="1"/>
</dbReference>